<dbReference type="GO" id="GO:0051604">
    <property type="term" value="P:protein maturation"/>
    <property type="evidence" value="ECO:0007669"/>
    <property type="project" value="InterPro"/>
</dbReference>
<dbReference type="GO" id="GO:0051537">
    <property type="term" value="F:2 iron, 2 sulfur cluster binding"/>
    <property type="evidence" value="ECO:0007669"/>
    <property type="project" value="InterPro"/>
</dbReference>
<sequence length="89" mass="10055">MATVTKESLERTLQEKFEAKHVEVVDTSGGCGNSFEVVIVSSMFEGKSILQRHRLVNEACKLEIAQLHAFSQKNYTPSQWTNLQQKDKA</sequence>
<gene>
    <name evidence="2" type="ORF">Glove_529g50</name>
</gene>
<dbReference type="Pfam" id="PF01722">
    <property type="entry name" value="BolA"/>
    <property type="match status" value="1"/>
</dbReference>
<dbReference type="GO" id="GO:0005829">
    <property type="term" value="C:cytosol"/>
    <property type="evidence" value="ECO:0007669"/>
    <property type="project" value="TreeGrafter"/>
</dbReference>
<dbReference type="Gene3D" id="3.30.300.90">
    <property type="entry name" value="BolA-like"/>
    <property type="match status" value="1"/>
</dbReference>
<name>A0A397GMB3_9GLOM</name>
<keyword evidence="3" id="KW-1185">Reference proteome</keyword>
<dbReference type="OrthoDB" id="4983at2759"/>
<dbReference type="InterPro" id="IPR002634">
    <property type="entry name" value="BolA"/>
</dbReference>
<evidence type="ECO:0000313" key="3">
    <source>
        <dbReference type="Proteomes" id="UP000266861"/>
    </source>
</evidence>
<dbReference type="SUPFAM" id="SSF82657">
    <property type="entry name" value="BolA-like"/>
    <property type="match status" value="1"/>
</dbReference>
<comment type="caution">
    <text evidence="2">The sequence shown here is derived from an EMBL/GenBank/DDBJ whole genome shotgun (WGS) entry which is preliminary data.</text>
</comment>
<accession>A0A397GMB3</accession>
<dbReference type="Proteomes" id="UP000266861">
    <property type="component" value="Unassembled WGS sequence"/>
</dbReference>
<evidence type="ECO:0000313" key="2">
    <source>
        <dbReference type="EMBL" id="RHZ49130.1"/>
    </source>
</evidence>
<dbReference type="GO" id="GO:0006879">
    <property type="term" value="P:intracellular iron ion homeostasis"/>
    <property type="evidence" value="ECO:0007669"/>
    <property type="project" value="InterPro"/>
</dbReference>
<dbReference type="STRING" id="1348612.A0A397GMB3"/>
<dbReference type="PANTHER" id="PTHR12735:SF27">
    <property type="entry name" value="BOLA-LIKE PROTEIN 2"/>
    <property type="match status" value="1"/>
</dbReference>
<organism evidence="2 3">
    <name type="scientific">Diversispora epigaea</name>
    <dbReference type="NCBI Taxonomy" id="1348612"/>
    <lineage>
        <taxon>Eukaryota</taxon>
        <taxon>Fungi</taxon>
        <taxon>Fungi incertae sedis</taxon>
        <taxon>Mucoromycota</taxon>
        <taxon>Glomeromycotina</taxon>
        <taxon>Glomeromycetes</taxon>
        <taxon>Diversisporales</taxon>
        <taxon>Diversisporaceae</taxon>
        <taxon>Diversispora</taxon>
    </lineage>
</organism>
<proteinExistence type="inferred from homology"/>
<dbReference type="InterPro" id="IPR036065">
    <property type="entry name" value="BolA-like_sf"/>
</dbReference>
<reference evidence="2 3" key="1">
    <citation type="submission" date="2018-08" db="EMBL/GenBank/DDBJ databases">
        <title>Genome and evolution of the arbuscular mycorrhizal fungus Diversispora epigaea (formerly Glomus versiforme) and its bacterial endosymbionts.</title>
        <authorList>
            <person name="Sun X."/>
            <person name="Fei Z."/>
            <person name="Harrison M."/>
        </authorList>
    </citation>
    <scope>NUCLEOTIDE SEQUENCE [LARGE SCALE GENOMIC DNA]</scope>
    <source>
        <strain evidence="2 3">IT104</strain>
    </source>
</reference>
<protein>
    <recommendedName>
        <fullName evidence="4">Bola-like protein</fullName>
    </recommendedName>
</protein>
<dbReference type="PIRSF" id="PIRSF003113">
    <property type="entry name" value="BolA"/>
    <property type="match status" value="1"/>
</dbReference>
<dbReference type="AlphaFoldDB" id="A0A397GMB3"/>
<dbReference type="InterPro" id="IPR045115">
    <property type="entry name" value="BOL2"/>
</dbReference>
<evidence type="ECO:0000256" key="1">
    <source>
        <dbReference type="RuleBase" id="RU003860"/>
    </source>
</evidence>
<comment type="similarity">
    <text evidence="1">Belongs to the BolA/IbaG family.</text>
</comment>
<dbReference type="GO" id="GO:0005634">
    <property type="term" value="C:nucleus"/>
    <property type="evidence" value="ECO:0007669"/>
    <property type="project" value="TreeGrafter"/>
</dbReference>
<dbReference type="EMBL" id="PQFF01000454">
    <property type="protein sequence ID" value="RHZ49130.1"/>
    <property type="molecule type" value="Genomic_DNA"/>
</dbReference>
<dbReference type="PANTHER" id="PTHR12735">
    <property type="entry name" value="BOLA-LIKE PROTEIN-RELATED"/>
    <property type="match status" value="1"/>
</dbReference>
<evidence type="ECO:0008006" key="4">
    <source>
        <dbReference type="Google" id="ProtNLM"/>
    </source>
</evidence>